<keyword evidence="3" id="KW-1185">Reference proteome</keyword>
<dbReference type="Proteomes" id="UP000625711">
    <property type="component" value="Unassembled WGS sequence"/>
</dbReference>
<protein>
    <submittedName>
        <fullName evidence="2">Uncharacterized protein</fullName>
    </submittedName>
</protein>
<proteinExistence type="predicted"/>
<accession>A0A834I772</accession>
<name>A0A834I772_RHYFE</name>
<dbReference type="AlphaFoldDB" id="A0A834I772"/>
<comment type="caution">
    <text evidence="2">The sequence shown here is derived from an EMBL/GenBank/DDBJ whole genome shotgun (WGS) entry which is preliminary data.</text>
</comment>
<dbReference type="OrthoDB" id="6697729at2759"/>
<feature type="region of interest" description="Disordered" evidence="1">
    <location>
        <begin position="44"/>
        <end position="67"/>
    </location>
</feature>
<sequence>MIDFAFDEDTSFAIVTVPSMAASYGKKNGIWYAAPGGQGWSKATSRKASIVETDAPPPGGGTIKPSSGRVIRIINNMDHTVQVTF</sequence>
<organism evidence="2 3">
    <name type="scientific">Rhynchophorus ferrugineus</name>
    <name type="common">Red palm weevil</name>
    <name type="synonym">Curculio ferrugineus</name>
    <dbReference type="NCBI Taxonomy" id="354439"/>
    <lineage>
        <taxon>Eukaryota</taxon>
        <taxon>Metazoa</taxon>
        <taxon>Ecdysozoa</taxon>
        <taxon>Arthropoda</taxon>
        <taxon>Hexapoda</taxon>
        <taxon>Insecta</taxon>
        <taxon>Pterygota</taxon>
        <taxon>Neoptera</taxon>
        <taxon>Endopterygota</taxon>
        <taxon>Coleoptera</taxon>
        <taxon>Polyphaga</taxon>
        <taxon>Cucujiformia</taxon>
        <taxon>Curculionidae</taxon>
        <taxon>Dryophthorinae</taxon>
        <taxon>Rhynchophorus</taxon>
    </lineage>
</organism>
<evidence type="ECO:0000313" key="2">
    <source>
        <dbReference type="EMBL" id="KAF7275750.1"/>
    </source>
</evidence>
<evidence type="ECO:0000313" key="3">
    <source>
        <dbReference type="Proteomes" id="UP000625711"/>
    </source>
</evidence>
<evidence type="ECO:0000256" key="1">
    <source>
        <dbReference type="SAM" id="MobiDB-lite"/>
    </source>
</evidence>
<gene>
    <name evidence="2" type="ORF">GWI33_011308</name>
</gene>
<reference evidence="2" key="1">
    <citation type="submission" date="2020-08" db="EMBL/GenBank/DDBJ databases">
        <title>Genome sequencing and assembly of the red palm weevil Rhynchophorus ferrugineus.</title>
        <authorList>
            <person name="Dias G.B."/>
            <person name="Bergman C.M."/>
            <person name="Manee M."/>
        </authorList>
    </citation>
    <scope>NUCLEOTIDE SEQUENCE</scope>
    <source>
        <strain evidence="2">AA-2017</strain>
        <tissue evidence="2">Whole larva</tissue>
    </source>
</reference>
<dbReference type="EMBL" id="JAACXV010009216">
    <property type="protein sequence ID" value="KAF7275750.1"/>
    <property type="molecule type" value="Genomic_DNA"/>
</dbReference>